<accession>A0A0H5CAJ7</accession>
<sequence>MDFNRQHAKHIGNIVKRTCAGDRSEECHISAVQMRFKPSCIWGSDIPERKLIWLTNGCEQTSALIYVSMGLHTLLETEPHER</sequence>
<gene>
    <name evidence="1" type="ORF">BN1211_0711</name>
</gene>
<proteinExistence type="predicted"/>
<organism evidence="1 2">
    <name type="scientific">Cyberlindnera jadinii (strain ATCC 18201 / CBS 1600 / BCRC 20928 / JCM 3617 / NBRC 0987 / NRRL Y-1542)</name>
    <name type="common">Torula yeast</name>
    <name type="synonym">Candida utilis</name>
    <dbReference type="NCBI Taxonomy" id="983966"/>
    <lineage>
        <taxon>Eukaryota</taxon>
        <taxon>Fungi</taxon>
        <taxon>Dikarya</taxon>
        <taxon>Ascomycota</taxon>
        <taxon>Saccharomycotina</taxon>
        <taxon>Saccharomycetes</taxon>
        <taxon>Phaffomycetales</taxon>
        <taxon>Phaffomycetaceae</taxon>
        <taxon>Cyberlindnera</taxon>
    </lineage>
</organism>
<dbReference type="EMBL" id="CDQK01000001">
    <property type="protein sequence ID" value="CEP20764.1"/>
    <property type="molecule type" value="Genomic_DNA"/>
</dbReference>
<dbReference type="Proteomes" id="UP000038830">
    <property type="component" value="Unassembled WGS sequence"/>
</dbReference>
<evidence type="ECO:0000313" key="2">
    <source>
        <dbReference type="Proteomes" id="UP000038830"/>
    </source>
</evidence>
<dbReference type="AlphaFoldDB" id="A0A0H5CAJ7"/>
<evidence type="ECO:0000313" key="1">
    <source>
        <dbReference type="EMBL" id="CEP20764.1"/>
    </source>
</evidence>
<reference evidence="2" key="1">
    <citation type="journal article" date="2015" name="J. Biotechnol.">
        <title>The structure of the Cyberlindnera jadinii genome and its relation to Candida utilis analyzed by the occurrence of single nucleotide polymorphisms.</title>
        <authorList>
            <person name="Rupp O."/>
            <person name="Brinkrolf K."/>
            <person name="Buerth C."/>
            <person name="Kunigo M."/>
            <person name="Schneider J."/>
            <person name="Jaenicke S."/>
            <person name="Goesmann A."/>
            <person name="Puehler A."/>
            <person name="Jaeger K.-E."/>
            <person name="Ernst J.F."/>
        </authorList>
    </citation>
    <scope>NUCLEOTIDE SEQUENCE [LARGE SCALE GENOMIC DNA]</scope>
    <source>
        <strain evidence="2">ATCC 18201 / CBS 1600 / BCRC 20928 / JCM 3617 / NBRC 0987 / NRRL Y-1542</strain>
    </source>
</reference>
<protein>
    <submittedName>
        <fullName evidence="1">Uncharacterized protein</fullName>
    </submittedName>
</protein>
<name>A0A0H5CAJ7_CYBJN</name>